<dbReference type="EMBL" id="OC916270">
    <property type="protein sequence ID" value="CAD7643718.1"/>
    <property type="molecule type" value="Genomic_DNA"/>
</dbReference>
<dbReference type="GO" id="GO:0050808">
    <property type="term" value="P:synapse organization"/>
    <property type="evidence" value="ECO:0007669"/>
    <property type="project" value="TreeGrafter"/>
</dbReference>
<proteinExistence type="predicted"/>
<dbReference type="OrthoDB" id="3256376at2759"/>
<protein>
    <recommendedName>
        <fullName evidence="5">Ig-like domain-containing protein</fullName>
    </recommendedName>
</protein>
<accession>A0A7R9LL56</accession>
<evidence type="ECO:0000256" key="4">
    <source>
        <dbReference type="SAM" id="MobiDB-lite"/>
    </source>
</evidence>
<dbReference type="GO" id="GO:0030424">
    <property type="term" value="C:axon"/>
    <property type="evidence" value="ECO:0007669"/>
    <property type="project" value="TreeGrafter"/>
</dbReference>
<dbReference type="GO" id="GO:0007169">
    <property type="term" value="P:cell surface receptor protein tyrosine kinase signaling pathway"/>
    <property type="evidence" value="ECO:0007669"/>
    <property type="project" value="InterPro"/>
</dbReference>
<keyword evidence="1" id="KW-0732">Signal</keyword>
<feature type="non-terminal residue" evidence="6">
    <location>
        <position position="264"/>
    </location>
</feature>
<dbReference type="PANTHER" id="PTHR45080:SF8">
    <property type="entry name" value="IG-LIKE DOMAIN-CONTAINING PROTEIN"/>
    <property type="match status" value="1"/>
</dbReference>
<evidence type="ECO:0000313" key="7">
    <source>
        <dbReference type="Proteomes" id="UP000728032"/>
    </source>
</evidence>
<dbReference type="SMART" id="SM00409">
    <property type="entry name" value="IG"/>
    <property type="match status" value="1"/>
</dbReference>
<name>A0A7R9LL56_9ACAR</name>
<dbReference type="PRINTS" id="PR01939">
    <property type="entry name" value="NTKRECEPTOR"/>
</dbReference>
<dbReference type="GO" id="GO:0005886">
    <property type="term" value="C:plasma membrane"/>
    <property type="evidence" value="ECO:0007669"/>
    <property type="project" value="InterPro"/>
</dbReference>
<dbReference type="SUPFAM" id="SSF48726">
    <property type="entry name" value="Immunoglobulin"/>
    <property type="match status" value="2"/>
</dbReference>
<evidence type="ECO:0000256" key="2">
    <source>
        <dbReference type="ARBA" id="ARBA00023157"/>
    </source>
</evidence>
<evidence type="ECO:0000259" key="5">
    <source>
        <dbReference type="PROSITE" id="PS50835"/>
    </source>
</evidence>
<reference evidence="6" key="1">
    <citation type="submission" date="2020-11" db="EMBL/GenBank/DDBJ databases">
        <authorList>
            <person name="Tran Van P."/>
        </authorList>
    </citation>
    <scope>NUCLEOTIDE SEQUENCE</scope>
</reference>
<dbReference type="GO" id="GO:0008046">
    <property type="term" value="F:axon guidance receptor activity"/>
    <property type="evidence" value="ECO:0007669"/>
    <property type="project" value="TreeGrafter"/>
</dbReference>
<gene>
    <name evidence="6" type="ORF">ONB1V03_LOCUS4282</name>
</gene>
<dbReference type="InterPro" id="IPR003599">
    <property type="entry name" value="Ig_sub"/>
</dbReference>
<keyword evidence="2" id="KW-1015">Disulfide bond</keyword>
<keyword evidence="3" id="KW-0393">Immunoglobulin domain</keyword>
<dbReference type="InterPro" id="IPR036179">
    <property type="entry name" value="Ig-like_dom_sf"/>
</dbReference>
<dbReference type="PROSITE" id="PS50835">
    <property type="entry name" value="IG_LIKE"/>
    <property type="match status" value="1"/>
</dbReference>
<dbReference type="Pfam" id="PF07679">
    <property type="entry name" value="I-set"/>
    <property type="match status" value="1"/>
</dbReference>
<dbReference type="GO" id="GO:0004714">
    <property type="term" value="F:transmembrane receptor protein tyrosine kinase activity"/>
    <property type="evidence" value="ECO:0007669"/>
    <property type="project" value="InterPro"/>
</dbReference>
<dbReference type="Gene3D" id="2.60.40.10">
    <property type="entry name" value="Immunoglobulins"/>
    <property type="match status" value="2"/>
</dbReference>
<dbReference type="InterPro" id="IPR013783">
    <property type="entry name" value="Ig-like_fold"/>
</dbReference>
<dbReference type="GO" id="GO:0043025">
    <property type="term" value="C:neuronal cell body"/>
    <property type="evidence" value="ECO:0007669"/>
    <property type="project" value="TreeGrafter"/>
</dbReference>
<dbReference type="Pfam" id="PF13927">
    <property type="entry name" value="Ig_3"/>
    <property type="match status" value="1"/>
</dbReference>
<dbReference type="EMBL" id="CAJPVJ010001445">
    <property type="protein sequence ID" value="CAG2164733.1"/>
    <property type="molecule type" value="Genomic_DNA"/>
</dbReference>
<dbReference type="InterPro" id="IPR050958">
    <property type="entry name" value="Cell_Adh-Cytoskel_Orgn"/>
</dbReference>
<feature type="region of interest" description="Disordered" evidence="4">
    <location>
        <begin position="228"/>
        <end position="264"/>
    </location>
</feature>
<sequence length="264" mass="29970">MPEVMVKPHEIEINEYESGVLVCTAYGSPPPKVSWNITGLQSNVTLKQTQTVVIEKPLQSHSNKSNFDNKKPVNVRNVTKISQTLYLNEAHGADNGYVVCIAENIVGKSRDSTFLRILSIYTPPNIVDMEIERRFFWCIKYRITGVPPVTKSWYFNNQPLNMSDTIRDLEMANQVKNDYETEGCLEIQRATHVNDGLYTLIAVNSLGQFNRSVEAQFHKDVKQLIRPTRLPKGLPHPPHPSISDTITGEPEETTRSQKVLNFTE</sequence>
<evidence type="ECO:0000256" key="1">
    <source>
        <dbReference type="ARBA" id="ARBA00022729"/>
    </source>
</evidence>
<evidence type="ECO:0000313" key="6">
    <source>
        <dbReference type="EMBL" id="CAD7643718.1"/>
    </source>
</evidence>
<dbReference type="InterPro" id="IPR007110">
    <property type="entry name" value="Ig-like_dom"/>
</dbReference>
<dbReference type="GO" id="GO:0005524">
    <property type="term" value="F:ATP binding"/>
    <property type="evidence" value="ECO:0007669"/>
    <property type="project" value="InterPro"/>
</dbReference>
<dbReference type="Proteomes" id="UP000728032">
    <property type="component" value="Unassembled WGS sequence"/>
</dbReference>
<dbReference type="PANTHER" id="PTHR45080">
    <property type="entry name" value="CONTACTIN 5"/>
    <property type="match status" value="1"/>
</dbReference>
<dbReference type="InterPro" id="IPR013098">
    <property type="entry name" value="Ig_I-set"/>
</dbReference>
<organism evidence="6">
    <name type="scientific">Oppiella nova</name>
    <dbReference type="NCBI Taxonomy" id="334625"/>
    <lineage>
        <taxon>Eukaryota</taxon>
        <taxon>Metazoa</taxon>
        <taxon>Ecdysozoa</taxon>
        <taxon>Arthropoda</taxon>
        <taxon>Chelicerata</taxon>
        <taxon>Arachnida</taxon>
        <taxon>Acari</taxon>
        <taxon>Acariformes</taxon>
        <taxon>Sarcoptiformes</taxon>
        <taxon>Oribatida</taxon>
        <taxon>Brachypylina</taxon>
        <taxon>Oppioidea</taxon>
        <taxon>Oppiidae</taxon>
        <taxon>Oppiella</taxon>
    </lineage>
</organism>
<dbReference type="InterPro" id="IPR020777">
    <property type="entry name" value="NTRK"/>
</dbReference>
<feature type="domain" description="Ig-like" evidence="5">
    <location>
        <begin position="2"/>
        <end position="119"/>
    </location>
</feature>
<dbReference type="AlphaFoldDB" id="A0A7R9LL56"/>
<keyword evidence="7" id="KW-1185">Reference proteome</keyword>
<evidence type="ECO:0000256" key="3">
    <source>
        <dbReference type="ARBA" id="ARBA00023319"/>
    </source>
</evidence>
<dbReference type="GO" id="GO:0007156">
    <property type="term" value="P:homophilic cell adhesion via plasma membrane adhesion molecules"/>
    <property type="evidence" value="ECO:0007669"/>
    <property type="project" value="TreeGrafter"/>
</dbReference>